<name>A0A0V0XKY7_TRIPS</name>
<sequence length="71" mass="8472">MNSLMNYLFSWYCFDRSYEKAVESAYFALKCEAAKSELCYSCSEREKIHQKNSLEAEIICCVSCLRWERDF</sequence>
<reference evidence="1 3" key="1">
    <citation type="submission" date="2015-01" db="EMBL/GenBank/DDBJ databases">
        <title>Evolution of Trichinella species and genotypes.</title>
        <authorList>
            <person name="Korhonen P.K."/>
            <person name="Edoardo P."/>
            <person name="Giuseppe L.R."/>
            <person name="Gasser R.B."/>
        </authorList>
    </citation>
    <scope>NUCLEOTIDE SEQUENCE [LARGE SCALE GENOMIC DNA]</scope>
    <source>
        <strain evidence="1">ISS141</strain>
    </source>
</reference>
<comment type="caution">
    <text evidence="1">The sequence shown here is derived from an EMBL/GenBank/DDBJ whole genome shotgun (WGS) entry which is preliminary data.</text>
</comment>
<dbReference type="EMBL" id="JYDU01000228">
    <property type="protein sequence ID" value="KRX88639.1"/>
    <property type="molecule type" value="Genomic_DNA"/>
</dbReference>
<organism evidence="1 3">
    <name type="scientific">Trichinella pseudospiralis</name>
    <name type="common">Parasitic roundworm</name>
    <dbReference type="NCBI Taxonomy" id="6337"/>
    <lineage>
        <taxon>Eukaryota</taxon>
        <taxon>Metazoa</taxon>
        <taxon>Ecdysozoa</taxon>
        <taxon>Nematoda</taxon>
        <taxon>Enoplea</taxon>
        <taxon>Dorylaimia</taxon>
        <taxon>Trichinellida</taxon>
        <taxon>Trichinellidae</taxon>
        <taxon>Trichinella</taxon>
    </lineage>
</organism>
<dbReference type="EMBL" id="JYDU01000228">
    <property type="protein sequence ID" value="KRX88637.1"/>
    <property type="molecule type" value="Genomic_DNA"/>
</dbReference>
<gene>
    <name evidence="2" type="ORF">T4E_1634</name>
    <name evidence="1" type="ORF">T4E_8462</name>
</gene>
<evidence type="ECO:0000313" key="2">
    <source>
        <dbReference type="EMBL" id="KRX88639.1"/>
    </source>
</evidence>
<dbReference type="Proteomes" id="UP000054815">
    <property type="component" value="Unassembled WGS sequence"/>
</dbReference>
<evidence type="ECO:0000313" key="1">
    <source>
        <dbReference type="EMBL" id="KRX88637.1"/>
    </source>
</evidence>
<evidence type="ECO:0000313" key="3">
    <source>
        <dbReference type="Proteomes" id="UP000054815"/>
    </source>
</evidence>
<proteinExistence type="predicted"/>
<protein>
    <submittedName>
        <fullName evidence="1">Uncharacterized protein</fullName>
    </submittedName>
</protein>
<accession>A0A0V0XKY7</accession>
<dbReference type="AlphaFoldDB" id="A0A0V0XKY7"/>